<dbReference type="PANTHER" id="PTHR30290">
    <property type="entry name" value="PERIPLASMIC BINDING COMPONENT OF ABC TRANSPORTER"/>
    <property type="match status" value="1"/>
</dbReference>
<dbReference type="PANTHER" id="PTHR30290:SF62">
    <property type="entry name" value="OLIGOPEPTIDE ABC TRANSPORTER, PERIPLASMIC OLIGOPEPTIDE-BINDING PROTEIN"/>
    <property type="match status" value="1"/>
</dbReference>
<dbReference type="InterPro" id="IPR000914">
    <property type="entry name" value="SBP_5_dom"/>
</dbReference>
<protein>
    <submittedName>
        <fullName evidence="5">ABC transporter substrate-binding protein</fullName>
    </submittedName>
</protein>
<organism evidence="5 6">
    <name type="scientific">Halovulum marinum</name>
    <dbReference type="NCBI Taxonomy" id="2662447"/>
    <lineage>
        <taxon>Bacteria</taxon>
        <taxon>Pseudomonadati</taxon>
        <taxon>Pseudomonadota</taxon>
        <taxon>Alphaproteobacteria</taxon>
        <taxon>Rhodobacterales</taxon>
        <taxon>Paracoccaceae</taxon>
        <taxon>Halovulum</taxon>
    </lineage>
</organism>
<dbReference type="EMBL" id="WIND01000002">
    <property type="protein sequence ID" value="MSU88869.1"/>
    <property type="molecule type" value="Genomic_DNA"/>
</dbReference>
<keyword evidence="6" id="KW-1185">Reference proteome</keyword>
<dbReference type="AlphaFoldDB" id="A0A6L5YXZ7"/>
<evidence type="ECO:0000256" key="3">
    <source>
        <dbReference type="SAM" id="SignalP"/>
    </source>
</evidence>
<proteinExistence type="inferred from homology"/>
<gene>
    <name evidence="5" type="ORF">GE300_04430</name>
</gene>
<evidence type="ECO:0000313" key="6">
    <source>
        <dbReference type="Proteomes" id="UP000474957"/>
    </source>
</evidence>
<dbReference type="Gene3D" id="3.10.105.10">
    <property type="entry name" value="Dipeptide-binding Protein, Domain 3"/>
    <property type="match status" value="1"/>
</dbReference>
<evidence type="ECO:0000259" key="4">
    <source>
        <dbReference type="Pfam" id="PF00496"/>
    </source>
</evidence>
<comment type="similarity">
    <text evidence="2">Belongs to the bacterial solute-binding protein 5 family.</text>
</comment>
<evidence type="ECO:0000313" key="5">
    <source>
        <dbReference type="EMBL" id="MSU88869.1"/>
    </source>
</evidence>
<comment type="caution">
    <text evidence="5">The sequence shown here is derived from an EMBL/GenBank/DDBJ whole genome shotgun (WGS) entry which is preliminary data.</text>
</comment>
<feature type="domain" description="Solute-binding protein family 5" evidence="4">
    <location>
        <begin position="103"/>
        <end position="523"/>
    </location>
</feature>
<evidence type="ECO:0000256" key="2">
    <source>
        <dbReference type="ARBA" id="ARBA00005695"/>
    </source>
</evidence>
<accession>A0A6L5YXZ7</accession>
<dbReference type="InterPro" id="IPR023765">
    <property type="entry name" value="SBP_5_CS"/>
</dbReference>
<reference evidence="5 6" key="1">
    <citation type="submission" date="2019-10" db="EMBL/GenBank/DDBJ databases">
        <title>Cognatihalovulum marinum gen. nov. sp. nov., a new member of the family Rhodobacteraceae isolated from deep seawater of the Northwest Indian Ocean.</title>
        <authorList>
            <person name="Ruan C."/>
            <person name="Wang J."/>
            <person name="Zheng X."/>
            <person name="Song L."/>
            <person name="Zhu Y."/>
            <person name="Huang Y."/>
            <person name="Lu Z."/>
            <person name="Du W."/>
            <person name="Huang L."/>
            <person name="Dai X."/>
        </authorList>
    </citation>
    <scope>NUCLEOTIDE SEQUENCE [LARGE SCALE GENOMIC DNA]</scope>
    <source>
        <strain evidence="5 6">2CG4</strain>
    </source>
</reference>
<dbReference type="PROSITE" id="PS01040">
    <property type="entry name" value="SBP_BACTERIAL_5"/>
    <property type="match status" value="1"/>
</dbReference>
<dbReference type="GO" id="GO:0015833">
    <property type="term" value="P:peptide transport"/>
    <property type="evidence" value="ECO:0007669"/>
    <property type="project" value="TreeGrafter"/>
</dbReference>
<name>A0A6L5YXZ7_9RHOB</name>
<dbReference type="Gene3D" id="3.40.190.10">
    <property type="entry name" value="Periplasmic binding protein-like II"/>
    <property type="match status" value="1"/>
</dbReference>
<dbReference type="SUPFAM" id="SSF53850">
    <property type="entry name" value="Periplasmic binding protein-like II"/>
    <property type="match status" value="1"/>
</dbReference>
<keyword evidence="3" id="KW-0732">Signal</keyword>
<sequence>MTLIPKRGWRATQVAAACLALALSGPAWAWQEAPMLSKMVEAGEIPPVDERLPAEPLVQEVVEQTGEYGGTLRRAILGGGDQHNIVRTIGSDNLVRWDWNWSEVKPNIAKSWEVSDDATTFTFHLREGMKWSDGAPFGADDIMFWYEDVFLNPDLTPVKDINFVGASGPVEVTKIDDLTVEFKFGEPNGLFIQNLAYGFSYYPTVFAKHYLSQFHEKYNPDVQALVDAEPAASDWVQLFNLKAGPMDTPLFWQNPDRPTLHAWHLTNAYGSTDRVEVVRNPYYWKVDEDGNQLPYIDRITYDQVEDVETILLKAFNGEIDLMLRHIGRPSYKAVLTDNMERGKYRFFDVNDLPANSMIVMMNLTNKDPVKREVVNNKDFRIGVSHAINRQEIIDLLYFGSGYAAQSAPQPGSEFFKEEYQKQYTEFDPDLANEYLDKVMPEKDAEGFRLGPDGNRFQLIFLVADVFGLQYPDAMELIKGYLADVGVDIQVRATDRSRLIALHTANEQDAYLWNCGGGQKDAYTAPLCYLPMPSNSVSWAREWAKWATDKSTGEEPPEEVKAILAKYDSVKAAPTPEEQHDLMAELIEMAMDQFFTVGLVQNEPVFGLARNNVRNVPDPLPIAGQLWFPAPYVAQVYYEGGQSLP</sequence>
<dbReference type="Proteomes" id="UP000474957">
    <property type="component" value="Unassembled WGS sequence"/>
</dbReference>
<dbReference type="Pfam" id="PF00496">
    <property type="entry name" value="SBP_bac_5"/>
    <property type="match status" value="1"/>
</dbReference>
<dbReference type="CDD" id="cd08500">
    <property type="entry name" value="PBP2_NikA_DppA_OppA_like_4"/>
    <property type="match status" value="1"/>
</dbReference>
<comment type="subcellular location">
    <subcellularLocation>
        <location evidence="1">Periplasm</location>
    </subcellularLocation>
</comment>
<dbReference type="GO" id="GO:1904680">
    <property type="term" value="F:peptide transmembrane transporter activity"/>
    <property type="evidence" value="ECO:0007669"/>
    <property type="project" value="TreeGrafter"/>
</dbReference>
<dbReference type="RefSeq" id="WP_154445290.1">
    <property type="nucleotide sequence ID" value="NZ_WIND01000002.1"/>
</dbReference>
<evidence type="ECO:0000256" key="1">
    <source>
        <dbReference type="ARBA" id="ARBA00004418"/>
    </source>
</evidence>
<feature type="chain" id="PRO_5026820999" evidence="3">
    <location>
        <begin position="30"/>
        <end position="644"/>
    </location>
</feature>
<feature type="signal peptide" evidence="3">
    <location>
        <begin position="1"/>
        <end position="29"/>
    </location>
</feature>
<dbReference type="InterPro" id="IPR039424">
    <property type="entry name" value="SBP_5"/>
</dbReference>